<evidence type="ECO:0000313" key="4">
    <source>
        <dbReference type="Proteomes" id="UP001157109"/>
    </source>
</evidence>
<evidence type="ECO:0000313" key="2">
    <source>
        <dbReference type="EMBL" id="GMA18025.1"/>
    </source>
</evidence>
<comment type="caution">
    <text evidence="2">The sequence shown here is derived from an EMBL/GenBank/DDBJ whole genome shotgun (WGS) entry which is preliminary data.</text>
</comment>
<dbReference type="Gene3D" id="3.40.50.2000">
    <property type="entry name" value="Glycogen Phosphorylase B"/>
    <property type="match status" value="2"/>
</dbReference>
<feature type="domain" description="Erythromycin biosynthesis protein CIII-like C-terminal" evidence="1">
    <location>
        <begin position="267"/>
        <end position="351"/>
    </location>
</feature>
<reference evidence="2" key="3">
    <citation type="submission" date="2023-02" db="EMBL/GenBank/DDBJ databases">
        <authorList>
            <person name="Sun Q."/>
            <person name="Mori K."/>
        </authorList>
    </citation>
    <scope>NUCLEOTIDE SEQUENCE</scope>
    <source>
        <strain evidence="2">NBRC 105830</strain>
    </source>
</reference>
<dbReference type="Proteomes" id="UP001157109">
    <property type="component" value="Unassembled WGS sequence"/>
</dbReference>
<name>A0ABQ6HHG0_9MICO</name>
<protein>
    <submittedName>
        <fullName evidence="2">Glycosyl hydrolase</fullName>
    </submittedName>
</protein>
<organism evidence="2 4">
    <name type="scientific">Arsenicicoccus piscis</name>
    <dbReference type="NCBI Taxonomy" id="673954"/>
    <lineage>
        <taxon>Bacteria</taxon>
        <taxon>Bacillati</taxon>
        <taxon>Actinomycetota</taxon>
        <taxon>Actinomycetes</taxon>
        <taxon>Micrococcales</taxon>
        <taxon>Intrasporangiaceae</taxon>
        <taxon>Arsenicicoccus</taxon>
    </lineage>
</organism>
<sequence length="383" mass="40896">MARRLVRDGHEAVLVTHARFIGEVSDGVVEVPVHSDPDELLQGPAAQALRRGDLRGLNRSRDLFAAFLEACAAPATAVLPGADVLVASTFAMAAADEALRRSVPVVRAHLWPEGSGATGTLPLLPYSWVLPGAGRRVGRRAQSFIEPLLAGMDGWWERGRLHVVPRRRVGFTTNTAGTMLAVSPTVVAWQGSDAAVTGWWVDADRRTVTAPVAATMADGHDWLYVGFGSMPQASQERLAEMVDWVCSRLGVKAVLQIPGARLSSSESVMLIGHEPHQDLFPRVRAAVHHGGSGTTAAVVRAGVPSVVVPHVADQFYWGHRLHVLGAAPRPLPRPVLTRLSLLRALQQALTSQMATCAGRLGAQVRDEDGTGAAVSFVERAVRG</sequence>
<reference evidence="4" key="2">
    <citation type="journal article" date="2019" name="Int. J. Syst. Evol. Microbiol.">
        <title>The Global Catalogue of Microorganisms (GCM) 10K type strain sequencing project: providing services to taxonomists for standard genome sequencing and annotation.</title>
        <authorList>
            <consortium name="The Broad Institute Genomics Platform"/>
            <consortium name="The Broad Institute Genome Sequencing Center for Infectious Disease"/>
            <person name="Wu L."/>
            <person name="Ma J."/>
        </authorList>
    </citation>
    <scope>NUCLEOTIDE SEQUENCE [LARGE SCALE GENOMIC DNA]</scope>
    <source>
        <strain evidence="4">NBRC 105830</strain>
    </source>
</reference>
<reference evidence="2" key="1">
    <citation type="journal article" date="2014" name="Int. J. Syst. Evol. Microbiol.">
        <title>Complete genome of a new Firmicutes species belonging to the dominant human colonic microbiota ('Ruminococcus bicirculans') reveals two chromosomes and a selective capacity to utilize plant glucans.</title>
        <authorList>
            <consortium name="NISC Comparative Sequencing Program"/>
            <person name="Wegmann U."/>
            <person name="Louis P."/>
            <person name="Goesmann A."/>
            <person name="Henrissat B."/>
            <person name="Duncan S.H."/>
            <person name="Flint H.J."/>
        </authorList>
    </citation>
    <scope>NUCLEOTIDE SEQUENCE</scope>
    <source>
        <strain evidence="2">NBRC 105830</strain>
    </source>
</reference>
<dbReference type="GO" id="GO:0016787">
    <property type="term" value="F:hydrolase activity"/>
    <property type="evidence" value="ECO:0007669"/>
    <property type="project" value="UniProtKB-KW"/>
</dbReference>
<dbReference type="CDD" id="cd03784">
    <property type="entry name" value="GT1_Gtf-like"/>
    <property type="match status" value="1"/>
</dbReference>
<dbReference type="Pfam" id="PF06722">
    <property type="entry name" value="EryCIII-like_C"/>
    <property type="match status" value="1"/>
</dbReference>
<accession>A0ABQ6HHG0</accession>
<evidence type="ECO:0000313" key="3">
    <source>
        <dbReference type="EMBL" id="GMA21738.1"/>
    </source>
</evidence>
<keyword evidence="2" id="KW-0378">Hydrolase</keyword>
<dbReference type="PANTHER" id="PTHR48050:SF13">
    <property type="entry name" value="STEROL 3-BETA-GLUCOSYLTRANSFERASE UGT80A2"/>
    <property type="match status" value="1"/>
</dbReference>
<dbReference type="SUPFAM" id="SSF53756">
    <property type="entry name" value="UDP-Glycosyltransferase/glycogen phosphorylase"/>
    <property type="match status" value="1"/>
</dbReference>
<dbReference type="InterPro" id="IPR050426">
    <property type="entry name" value="Glycosyltransferase_28"/>
</dbReference>
<dbReference type="InterPro" id="IPR010610">
    <property type="entry name" value="EryCIII-like_C"/>
</dbReference>
<dbReference type="InterPro" id="IPR002213">
    <property type="entry name" value="UDP_glucos_trans"/>
</dbReference>
<keyword evidence="4" id="KW-1185">Reference proteome</keyword>
<evidence type="ECO:0000259" key="1">
    <source>
        <dbReference type="Pfam" id="PF06722"/>
    </source>
</evidence>
<dbReference type="EMBL" id="BSUJ01000001">
    <property type="protein sequence ID" value="GMA18025.1"/>
    <property type="molecule type" value="Genomic_DNA"/>
</dbReference>
<gene>
    <name evidence="2" type="primary">ugt_1</name>
    <name evidence="3" type="synonym">ugt_2</name>
    <name evidence="2" type="ORF">GCM10025862_00460</name>
    <name evidence="3" type="ORF">GCM10025862_37590</name>
</gene>
<dbReference type="EMBL" id="BSUJ01000001">
    <property type="protein sequence ID" value="GMA21738.1"/>
    <property type="molecule type" value="Genomic_DNA"/>
</dbReference>
<proteinExistence type="predicted"/>
<dbReference type="PANTHER" id="PTHR48050">
    <property type="entry name" value="STEROL 3-BETA-GLUCOSYLTRANSFERASE"/>
    <property type="match status" value="1"/>
</dbReference>